<gene>
    <name evidence="8" type="primary">LOC105362623</name>
</gene>
<evidence type="ECO:0000256" key="3">
    <source>
        <dbReference type="HAMAP-Rule" id="MF_03069"/>
    </source>
</evidence>
<accession>A0AAJ6YHZ1</accession>
<dbReference type="CTD" id="35730"/>
<evidence type="ECO:0000313" key="7">
    <source>
        <dbReference type="Proteomes" id="UP000695007"/>
    </source>
</evidence>
<evidence type="ECO:0000259" key="5">
    <source>
        <dbReference type="Pfam" id="PF08190"/>
    </source>
</evidence>
<dbReference type="InterPro" id="IPR012981">
    <property type="entry name" value="PIH1_N"/>
</dbReference>
<reference evidence="8" key="1">
    <citation type="submission" date="2025-08" db="UniProtKB">
        <authorList>
            <consortium name="RefSeq"/>
        </authorList>
    </citation>
    <scope>IDENTIFICATION</scope>
</reference>
<feature type="domain" description="PIH1D1/2/3 CS-like" evidence="6">
    <location>
        <begin position="264"/>
        <end position="365"/>
    </location>
</feature>
<feature type="region of interest" description="Disordered" evidence="4">
    <location>
        <begin position="721"/>
        <end position="833"/>
    </location>
</feature>
<keyword evidence="7" id="KW-1185">Reference proteome</keyword>
<proteinExistence type="inferred from homology"/>
<dbReference type="PANTHER" id="PTHR22997:SF3">
    <property type="entry name" value="PROTEIN KINTOUN"/>
    <property type="match status" value="1"/>
</dbReference>
<organism evidence="7 8">
    <name type="scientific">Ceratosolen solmsi marchali</name>
    <dbReference type="NCBI Taxonomy" id="326594"/>
    <lineage>
        <taxon>Eukaryota</taxon>
        <taxon>Metazoa</taxon>
        <taxon>Ecdysozoa</taxon>
        <taxon>Arthropoda</taxon>
        <taxon>Hexapoda</taxon>
        <taxon>Insecta</taxon>
        <taxon>Pterygota</taxon>
        <taxon>Neoptera</taxon>
        <taxon>Endopterygota</taxon>
        <taxon>Hymenoptera</taxon>
        <taxon>Apocrita</taxon>
        <taxon>Proctotrupomorpha</taxon>
        <taxon>Chalcidoidea</taxon>
        <taxon>Agaonidae</taxon>
        <taxon>Agaoninae</taxon>
        <taxon>Ceratosolen</taxon>
    </lineage>
</organism>
<dbReference type="KEGG" id="csol:105362623"/>
<evidence type="ECO:0000259" key="6">
    <source>
        <dbReference type="Pfam" id="PF18201"/>
    </source>
</evidence>
<dbReference type="InterPro" id="IPR050734">
    <property type="entry name" value="PIH1/Kintoun_subfamily"/>
</dbReference>
<feature type="compositionally biased region" description="Basic residues" evidence="4">
    <location>
        <begin position="725"/>
        <end position="740"/>
    </location>
</feature>
<dbReference type="GO" id="GO:0070286">
    <property type="term" value="P:axonemal dynein complex assembly"/>
    <property type="evidence" value="ECO:0007669"/>
    <property type="project" value="UniProtKB-UniRule"/>
</dbReference>
<dbReference type="AlphaFoldDB" id="A0AAJ6YHZ1"/>
<comment type="subcellular location">
    <subcellularLocation>
        <location evidence="3">Cytoplasm</location>
    </subcellularLocation>
    <subcellularLocation>
        <location evidence="2">Dynein axonemal particle</location>
    </subcellularLocation>
</comment>
<protein>
    <recommendedName>
        <fullName evidence="3">Protein kintoun</fullName>
    </recommendedName>
    <alternativeName>
        <fullName evidence="3">Dynein assembly factor 2, axonemal homolog</fullName>
    </alternativeName>
</protein>
<keyword evidence="1 3" id="KW-0963">Cytoplasm</keyword>
<dbReference type="Pfam" id="PF08190">
    <property type="entry name" value="PIH1"/>
    <property type="match status" value="1"/>
</dbReference>
<dbReference type="GO" id="GO:0120293">
    <property type="term" value="C:dynein axonemal particle"/>
    <property type="evidence" value="ECO:0007669"/>
    <property type="project" value="UniProtKB-SubCell"/>
</dbReference>
<dbReference type="GO" id="GO:0060285">
    <property type="term" value="P:cilium-dependent cell motility"/>
    <property type="evidence" value="ECO:0007669"/>
    <property type="project" value="UniProtKB-UniRule"/>
</dbReference>
<evidence type="ECO:0000256" key="4">
    <source>
        <dbReference type="SAM" id="MobiDB-lite"/>
    </source>
</evidence>
<feature type="compositionally biased region" description="Basic and acidic residues" evidence="4">
    <location>
        <begin position="613"/>
        <end position="626"/>
    </location>
</feature>
<evidence type="ECO:0000256" key="1">
    <source>
        <dbReference type="ARBA" id="ARBA00022490"/>
    </source>
</evidence>
<evidence type="ECO:0000313" key="8">
    <source>
        <dbReference type="RefSeq" id="XP_011498401.1"/>
    </source>
</evidence>
<comment type="similarity">
    <text evidence="3">Belongs to the PIH1 family. Kintoun subfamily.</text>
</comment>
<dbReference type="HAMAP" id="MF_03069">
    <property type="entry name" value="Kintoun"/>
    <property type="match status" value="1"/>
</dbReference>
<evidence type="ECO:0000256" key="2">
    <source>
        <dbReference type="ARBA" id="ARBA00024190"/>
    </source>
</evidence>
<feature type="compositionally biased region" description="Basic and acidic residues" evidence="4">
    <location>
        <begin position="811"/>
        <end position="832"/>
    </location>
</feature>
<dbReference type="Pfam" id="PF18201">
    <property type="entry name" value="PIH1_CS"/>
    <property type="match status" value="1"/>
</dbReference>
<dbReference type="RefSeq" id="XP_011498401.1">
    <property type="nucleotide sequence ID" value="XM_011500099.1"/>
</dbReference>
<feature type="compositionally biased region" description="Basic and acidic residues" evidence="4">
    <location>
        <begin position="741"/>
        <end position="766"/>
    </location>
</feature>
<name>A0AAJ6YHZ1_9HYME</name>
<dbReference type="InterPro" id="IPR034727">
    <property type="entry name" value="Kintoun"/>
</dbReference>
<feature type="region of interest" description="Disordered" evidence="4">
    <location>
        <begin position="602"/>
        <end position="644"/>
    </location>
</feature>
<feature type="domain" description="PIH1 N-terminal" evidence="5">
    <location>
        <begin position="44"/>
        <end position="204"/>
    </location>
</feature>
<dbReference type="PANTHER" id="PTHR22997">
    <property type="entry name" value="PIH1 DOMAIN-CONTAINING PROTEIN 1"/>
    <property type="match status" value="1"/>
</dbReference>
<dbReference type="Proteomes" id="UP000695007">
    <property type="component" value="Unplaced"/>
</dbReference>
<dbReference type="InterPro" id="IPR041442">
    <property type="entry name" value="PIH1D1/2/3_CS-like"/>
</dbReference>
<feature type="region of interest" description="Disordered" evidence="4">
    <location>
        <begin position="235"/>
        <end position="261"/>
    </location>
</feature>
<sequence>MDAYEERKQQWEDLEVSREEMETLTKCMKEEQFRKLLIEYAEEVNDPENRKLYEAEITQLERERGIEVTFVNPEPGYVIKTSVDGRTKCFINVSMNGYVGKPTNEPSRGVEGNGGYNWSIPYVLAPPRDDLDKRKTRCRVFDVVFHPESMRLAKANHNFRDMVNDTAMDGIENNFKVKLDRKNLKFPKMNFKGMAHPTVIRRPCDKPVKQSETDPEIYQKLMSSYDESRERWLKSTEERCPRPTPTTKYYNSQANETEDKNSEYTKPKFVVKYQTSFDMDEFRESKDAKMHSAIPKNLVIIINLPLLKSADCATLDVQARHLTLKSEKPAKYWLELPLSYTVDSNNGSAKFDPKLRRLTVTLPVIRDMSFLLDTKEDSGVESDHGSPLPESQVINNHLAQEGDLSDGCKPKNGSLICVLNENDKVQSDCADTALRTSEDTKTAVPFMNPNVKYSLPPFTCNLYDNLFAITIHVKNVDTESIHYKILQESSGLHIILTSIGAGFFPIYYSLCMKIRKDAVVSDTLTVEPWDNNVVLSIQINEPEVFSRYFVGTDEEFMEIKDLSVAVSIQNKLQALMEDPEIETDKNVEVIRNENEVIVNVCSESVDSDDDDEHESKLNSETDEQKRTQSRSISESSGDEFASSIASSTGSARYKSILKTGHNRFSRSISESSIDDSTAPLHSATFNDFVQELNSESEGSSLKKTVRFNDVVSRQLFRSNSSIFGQRKKNQRKLKNKKRAQERRLSESENSEGEEREKYKAEVKNETEQDVSDAVRPILHQSNKQSEARKTANIEIERTPRNANKRKQKRNTKNDKINPTKGEETAKIEDNSKGVEPWKTFDGKNYLMFDLEV</sequence>
<dbReference type="GeneID" id="105362623"/>
<comment type="function">
    <text evidence="3">Required for cytoplasmic pre-assembly of axonemal dyneins, thereby playing a central role in motility in cilia and flagella. Involved in pre-assembly of dynein arm complexes in the cytoplasm before intraflagellar transport loads them for the ciliary compartment.</text>
</comment>
<feature type="compositionally biased region" description="Basic and acidic residues" evidence="4">
    <location>
        <begin position="785"/>
        <end position="799"/>
    </location>
</feature>